<accession>A0ABX8Y3D0</accession>
<protein>
    <submittedName>
        <fullName evidence="1">Uncharacterized protein</fullName>
    </submittedName>
</protein>
<name>A0ABX8Y3D0_9ACTN</name>
<keyword evidence="2" id="KW-1185">Reference proteome</keyword>
<dbReference type="EMBL" id="CP080647">
    <property type="protein sequence ID" value="QYX82612.1"/>
    <property type="molecule type" value="Genomic_DNA"/>
</dbReference>
<evidence type="ECO:0000313" key="2">
    <source>
        <dbReference type="Proteomes" id="UP000827138"/>
    </source>
</evidence>
<reference evidence="1 2" key="1">
    <citation type="submission" date="2021-08" db="EMBL/GenBank/DDBJ databases">
        <authorList>
            <person name="Ping M."/>
        </authorList>
    </citation>
    <scope>NUCLEOTIDE SEQUENCE [LARGE SCALE GENOMIC DNA]</scope>
    <source>
        <strain evidence="1 2">MG28</strain>
    </source>
</reference>
<dbReference type="Proteomes" id="UP000827138">
    <property type="component" value="Chromosome"/>
</dbReference>
<gene>
    <name evidence="1" type="ORF">K1J60_44120</name>
</gene>
<dbReference type="InterPro" id="IPR036724">
    <property type="entry name" value="Cobalamin-bd_sf"/>
</dbReference>
<proteinExistence type="predicted"/>
<dbReference type="SUPFAM" id="SSF52242">
    <property type="entry name" value="Cobalamin (vitamin B12)-binding domain"/>
    <property type="match status" value="1"/>
</dbReference>
<organism evidence="1 2">
    <name type="scientific">Streptomyces akebiae</name>
    <dbReference type="NCBI Taxonomy" id="2865673"/>
    <lineage>
        <taxon>Bacteria</taxon>
        <taxon>Bacillati</taxon>
        <taxon>Actinomycetota</taxon>
        <taxon>Actinomycetes</taxon>
        <taxon>Kitasatosporales</taxon>
        <taxon>Streptomycetaceae</taxon>
        <taxon>Streptomyces</taxon>
    </lineage>
</organism>
<evidence type="ECO:0000313" key="1">
    <source>
        <dbReference type="EMBL" id="QYX82612.1"/>
    </source>
</evidence>
<dbReference type="Gene3D" id="3.40.50.280">
    <property type="entry name" value="Cobalamin-binding domain"/>
    <property type="match status" value="1"/>
</dbReference>
<dbReference type="RefSeq" id="WP_220651147.1">
    <property type="nucleotide sequence ID" value="NZ_CP080647.1"/>
</dbReference>
<sequence length="152" mass="15943">MYARQEDTERSDAAPAPYARVVIAERGLVAHGTRGFAPASRDEGCDVTRADLNPASAQIVAVVITQDVPSTQPAGPSGAHLPMVDAMIERLEQEEAGGVRVLVGGIVPAAGGLALDNAKMDVAPHPHSDSGRVVEGERRLTVPVDMLLEWAC</sequence>